<comment type="cofactor">
    <cofactor evidence="1 6">
        <name>FAD</name>
        <dbReference type="ChEBI" id="CHEBI:57692"/>
    </cofactor>
</comment>
<dbReference type="SUPFAM" id="SSF69000">
    <property type="entry name" value="FAD-dependent thiol oxidase"/>
    <property type="match status" value="1"/>
</dbReference>
<keyword evidence="4 6" id="KW-0560">Oxidoreductase</keyword>
<comment type="caution">
    <text evidence="9">The sequence shown here is derived from an EMBL/GenBank/DDBJ whole genome shotgun (WGS) entry which is preliminary data.</text>
</comment>
<evidence type="ECO:0000313" key="9">
    <source>
        <dbReference type="EMBL" id="MDI1493268.1"/>
    </source>
</evidence>
<comment type="catalytic activity">
    <reaction evidence="6">
        <text>2 R'C(R)SH + O2 = R'C(R)S-S(R)CR' + H2O2</text>
        <dbReference type="Rhea" id="RHEA:17357"/>
        <dbReference type="ChEBI" id="CHEBI:15379"/>
        <dbReference type="ChEBI" id="CHEBI:16240"/>
        <dbReference type="ChEBI" id="CHEBI:16520"/>
        <dbReference type="ChEBI" id="CHEBI:17412"/>
        <dbReference type="EC" id="1.8.3.2"/>
    </reaction>
</comment>
<evidence type="ECO:0000313" key="10">
    <source>
        <dbReference type="Proteomes" id="UP001161017"/>
    </source>
</evidence>
<proteinExistence type="predicted"/>
<keyword evidence="10" id="KW-1185">Reference proteome</keyword>
<feature type="compositionally biased region" description="Basic and acidic residues" evidence="7">
    <location>
        <begin position="188"/>
        <end position="203"/>
    </location>
</feature>
<dbReference type="GO" id="GO:0005739">
    <property type="term" value="C:mitochondrion"/>
    <property type="evidence" value="ECO:0007669"/>
    <property type="project" value="TreeGrafter"/>
</dbReference>
<keyword evidence="2 6" id="KW-0285">Flavoprotein</keyword>
<evidence type="ECO:0000256" key="3">
    <source>
        <dbReference type="ARBA" id="ARBA00022827"/>
    </source>
</evidence>
<dbReference type="AlphaFoldDB" id="A0AA43QYK6"/>
<dbReference type="PROSITE" id="PS51324">
    <property type="entry name" value="ERV_ALR"/>
    <property type="match status" value="1"/>
</dbReference>
<evidence type="ECO:0000259" key="8">
    <source>
        <dbReference type="PROSITE" id="PS51324"/>
    </source>
</evidence>
<dbReference type="GO" id="GO:0050660">
    <property type="term" value="F:flavin adenine dinucleotide binding"/>
    <property type="evidence" value="ECO:0007669"/>
    <property type="project" value="TreeGrafter"/>
</dbReference>
<dbReference type="EMBL" id="JAPUFD010000025">
    <property type="protein sequence ID" value="MDI1493268.1"/>
    <property type="molecule type" value="Genomic_DNA"/>
</dbReference>
<evidence type="ECO:0000256" key="4">
    <source>
        <dbReference type="ARBA" id="ARBA00023002"/>
    </source>
</evidence>
<accession>A0AA43QYK6</accession>
<sequence>MAPPPSSPIPLNKRALSTILGALFIIFLLSLTFSRTTTTPLTPPPTILASTSSAEPINHISVSNENLKGSTIASGKIENATAKAELGRASWHTFHTIMAKFPDRPSGEEQTALASYIHLWARLYPCAECASHFRTILAKYPPQVSTRSTAAAWACHVHNEVNRSLDKEEFDCSKIGEFYDCGCADDDAGKEKEEGKAKGEEGQGKISLVVEKNGPTRGG</sequence>
<evidence type="ECO:0000256" key="1">
    <source>
        <dbReference type="ARBA" id="ARBA00001974"/>
    </source>
</evidence>
<dbReference type="GO" id="GO:0016971">
    <property type="term" value="F:flavin-dependent sulfhydryl oxidase activity"/>
    <property type="evidence" value="ECO:0007669"/>
    <property type="project" value="InterPro"/>
</dbReference>
<keyword evidence="5" id="KW-1015">Disulfide bond</keyword>
<evidence type="ECO:0000256" key="7">
    <source>
        <dbReference type="SAM" id="MobiDB-lite"/>
    </source>
</evidence>
<dbReference type="Gene3D" id="1.20.120.310">
    <property type="entry name" value="ERV/ALR sulfhydryl oxidase domain"/>
    <property type="match status" value="1"/>
</dbReference>
<reference evidence="9" key="1">
    <citation type="journal article" date="2023" name="Genome Biol. Evol.">
        <title>First Whole Genome Sequence and Flow Cytometry Genome Size Data for the Lichen-Forming Fungus Ramalina farinacea (Ascomycota).</title>
        <authorList>
            <person name="Llewellyn T."/>
            <person name="Mian S."/>
            <person name="Hill R."/>
            <person name="Leitch I.J."/>
            <person name="Gaya E."/>
        </authorList>
    </citation>
    <scope>NUCLEOTIDE SEQUENCE</scope>
    <source>
        <strain evidence="9">LIQ254RAFAR</strain>
    </source>
</reference>
<protein>
    <recommendedName>
        <fullName evidence="6">Sulfhydryl oxidase</fullName>
        <ecNumber evidence="6">1.8.3.2</ecNumber>
    </recommendedName>
</protein>
<dbReference type="FunFam" id="1.20.120.310:FF:000002">
    <property type="entry name" value="Sulfhydryl oxidase"/>
    <property type="match status" value="1"/>
</dbReference>
<dbReference type="InterPro" id="IPR036774">
    <property type="entry name" value="ERV/ALR_sulphydryl_oxid_sf"/>
</dbReference>
<name>A0AA43QYK6_9LECA</name>
<evidence type="ECO:0000256" key="6">
    <source>
        <dbReference type="RuleBase" id="RU371123"/>
    </source>
</evidence>
<evidence type="ECO:0000256" key="2">
    <source>
        <dbReference type="ARBA" id="ARBA00022630"/>
    </source>
</evidence>
<dbReference type="InterPro" id="IPR017905">
    <property type="entry name" value="ERV/ALR_sulphydryl_oxidase"/>
</dbReference>
<evidence type="ECO:0000256" key="5">
    <source>
        <dbReference type="ARBA" id="ARBA00023157"/>
    </source>
</evidence>
<keyword evidence="3 6" id="KW-0274">FAD</keyword>
<feature type="domain" description="ERV/ALR sulfhydryl oxidase" evidence="8">
    <location>
        <begin position="79"/>
        <end position="179"/>
    </location>
</feature>
<dbReference type="Pfam" id="PF04777">
    <property type="entry name" value="Evr1_Alr"/>
    <property type="match status" value="1"/>
</dbReference>
<dbReference type="PANTHER" id="PTHR12645">
    <property type="entry name" value="ALR/ERV"/>
    <property type="match status" value="1"/>
</dbReference>
<dbReference type="Proteomes" id="UP001161017">
    <property type="component" value="Unassembled WGS sequence"/>
</dbReference>
<organism evidence="9 10">
    <name type="scientific">Ramalina farinacea</name>
    <dbReference type="NCBI Taxonomy" id="258253"/>
    <lineage>
        <taxon>Eukaryota</taxon>
        <taxon>Fungi</taxon>
        <taxon>Dikarya</taxon>
        <taxon>Ascomycota</taxon>
        <taxon>Pezizomycotina</taxon>
        <taxon>Lecanoromycetes</taxon>
        <taxon>OSLEUM clade</taxon>
        <taxon>Lecanoromycetidae</taxon>
        <taxon>Lecanorales</taxon>
        <taxon>Lecanorineae</taxon>
        <taxon>Ramalinaceae</taxon>
        <taxon>Ramalina</taxon>
    </lineage>
</organism>
<feature type="region of interest" description="Disordered" evidence="7">
    <location>
        <begin position="188"/>
        <end position="219"/>
    </location>
</feature>
<dbReference type="InterPro" id="IPR039799">
    <property type="entry name" value="ALR/ERV"/>
</dbReference>
<dbReference type="EC" id="1.8.3.2" evidence="6"/>
<gene>
    <name evidence="9" type="ORF">OHK93_005056</name>
</gene>
<dbReference type="PANTHER" id="PTHR12645:SF1">
    <property type="entry name" value="FAD-LINKED SULFHYDRYL OXIDASE ERV2"/>
    <property type="match status" value="1"/>
</dbReference>